<comment type="caution">
    <text evidence="2">The sequence shown here is derived from an EMBL/GenBank/DDBJ whole genome shotgun (WGS) entry which is preliminary data.</text>
</comment>
<dbReference type="AlphaFoldDB" id="A0ABD1F1Z7"/>
<evidence type="ECO:0000256" key="1">
    <source>
        <dbReference type="SAM" id="Phobius"/>
    </source>
</evidence>
<name>A0ABD1F1Z7_HYPHA</name>
<feature type="transmembrane region" description="Helical" evidence="1">
    <location>
        <begin position="166"/>
        <end position="184"/>
    </location>
</feature>
<sequence length="185" mass="21707">MLRILRELHKKKIISMRSIKELKRLFMSALENHQIINDYFCLKLLISYSIFFGKCLSGLLLIAYYSKPKPESSIRNEIIFNLNSIGRWFRFIFINGFSFISVLIITMTCKQVSKSVTNVIMNCYLLQSKIRYNSYEYKEIRALWTFMFENQLSFSAAGFFDVHPSILLSISASTVTYFLVLIQLN</sequence>
<dbReference type="EMBL" id="JBDJPC010000003">
    <property type="protein sequence ID" value="KAL1509244.1"/>
    <property type="molecule type" value="Genomic_DNA"/>
</dbReference>
<reference evidence="2 3" key="1">
    <citation type="submission" date="2024-05" db="EMBL/GenBank/DDBJ databases">
        <title>Genetic variation in Jamaican populations of the coffee berry borer (Hypothenemus hampei).</title>
        <authorList>
            <person name="Errbii M."/>
            <person name="Myrie A."/>
        </authorList>
    </citation>
    <scope>NUCLEOTIDE SEQUENCE [LARGE SCALE GENOMIC DNA]</scope>
    <source>
        <strain evidence="2">JA-Hopewell-2020-01-JO</strain>
        <tissue evidence="2">Whole body</tissue>
    </source>
</reference>
<protein>
    <submittedName>
        <fullName evidence="2">Uncharacterized protein</fullName>
    </submittedName>
</protein>
<keyword evidence="1" id="KW-0812">Transmembrane</keyword>
<evidence type="ECO:0000313" key="2">
    <source>
        <dbReference type="EMBL" id="KAL1509244.1"/>
    </source>
</evidence>
<dbReference type="Proteomes" id="UP001566132">
    <property type="component" value="Unassembled WGS sequence"/>
</dbReference>
<evidence type="ECO:0000313" key="3">
    <source>
        <dbReference type="Proteomes" id="UP001566132"/>
    </source>
</evidence>
<keyword evidence="1" id="KW-0472">Membrane</keyword>
<proteinExistence type="predicted"/>
<keyword evidence="3" id="KW-1185">Reference proteome</keyword>
<accession>A0ABD1F1Z7</accession>
<feature type="transmembrane region" description="Helical" evidence="1">
    <location>
        <begin position="44"/>
        <end position="65"/>
    </location>
</feature>
<feature type="transmembrane region" description="Helical" evidence="1">
    <location>
        <begin position="85"/>
        <end position="105"/>
    </location>
</feature>
<gene>
    <name evidence="2" type="ORF">ABEB36_004010</name>
</gene>
<organism evidence="2 3">
    <name type="scientific">Hypothenemus hampei</name>
    <name type="common">Coffee berry borer</name>
    <dbReference type="NCBI Taxonomy" id="57062"/>
    <lineage>
        <taxon>Eukaryota</taxon>
        <taxon>Metazoa</taxon>
        <taxon>Ecdysozoa</taxon>
        <taxon>Arthropoda</taxon>
        <taxon>Hexapoda</taxon>
        <taxon>Insecta</taxon>
        <taxon>Pterygota</taxon>
        <taxon>Neoptera</taxon>
        <taxon>Endopterygota</taxon>
        <taxon>Coleoptera</taxon>
        <taxon>Polyphaga</taxon>
        <taxon>Cucujiformia</taxon>
        <taxon>Curculionidae</taxon>
        <taxon>Scolytinae</taxon>
        <taxon>Hypothenemus</taxon>
    </lineage>
</organism>
<keyword evidence="1" id="KW-1133">Transmembrane helix</keyword>